<evidence type="ECO:0000313" key="6">
    <source>
        <dbReference type="Proteomes" id="UP000662200"/>
    </source>
</evidence>
<dbReference type="SUPFAM" id="SSF49265">
    <property type="entry name" value="Fibronectin type III"/>
    <property type="match status" value="1"/>
</dbReference>
<dbReference type="AlphaFoldDB" id="A0A8J3FKG2"/>
<evidence type="ECO:0000256" key="3">
    <source>
        <dbReference type="SAM" id="SignalP"/>
    </source>
</evidence>
<feature type="signal peptide" evidence="3">
    <location>
        <begin position="1"/>
        <end position="31"/>
    </location>
</feature>
<keyword evidence="3" id="KW-0732">Signal</keyword>
<feature type="domain" description="Fibronectin type-III" evidence="4">
    <location>
        <begin position="463"/>
        <end position="560"/>
    </location>
</feature>
<evidence type="ECO:0000259" key="4">
    <source>
        <dbReference type="PROSITE" id="PS50853"/>
    </source>
</evidence>
<evidence type="ECO:0000313" key="5">
    <source>
        <dbReference type="EMBL" id="GGK33200.1"/>
    </source>
</evidence>
<protein>
    <recommendedName>
        <fullName evidence="4">Fibronectin type-III domain-containing protein</fullName>
    </recommendedName>
</protein>
<dbReference type="RefSeq" id="WP_189114679.1">
    <property type="nucleotide sequence ID" value="NZ_BMQC01000008.1"/>
</dbReference>
<reference evidence="5" key="2">
    <citation type="submission" date="2020-09" db="EMBL/GenBank/DDBJ databases">
        <authorList>
            <person name="Sun Q."/>
            <person name="Ohkuma M."/>
        </authorList>
    </citation>
    <scope>NUCLEOTIDE SEQUENCE</scope>
    <source>
        <strain evidence="5">JCM 3091</strain>
    </source>
</reference>
<dbReference type="InterPro" id="IPR003961">
    <property type="entry name" value="FN3_dom"/>
</dbReference>
<keyword evidence="1" id="KW-0326">Glycosidase</keyword>
<dbReference type="CDD" id="cd00063">
    <property type="entry name" value="FN3"/>
    <property type="match status" value="1"/>
</dbReference>
<proteinExistence type="predicted"/>
<dbReference type="Gene3D" id="2.60.40.10">
    <property type="entry name" value="Immunoglobulins"/>
    <property type="match status" value="3"/>
</dbReference>
<reference evidence="5" key="1">
    <citation type="journal article" date="2014" name="Int. J. Syst. Evol. Microbiol.">
        <title>Complete genome sequence of Corynebacterium casei LMG S-19264T (=DSM 44701T), isolated from a smear-ripened cheese.</title>
        <authorList>
            <consortium name="US DOE Joint Genome Institute (JGI-PGF)"/>
            <person name="Walter F."/>
            <person name="Albersmeier A."/>
            <person name="Kalinowski J."/>
            <person name="Ruckert C."/>
        </authorList>
    </citation>
    <scope>NUCLEOTIDE SEQUENCE</scope>
    <source>
        <strain evidence="5">JCM 3091</strain>
    </source>
</reference>
<dbReference type="InterPro" id="IPR036116">
    <property type="entry name" value="FN3_sf"/>
</dbReference>
<keyword evidence="6" id="KW-1185">Reference proteome</keyword>
<accession>A0A8J3FKG2</accession>
<dbReference type="InterPro" id="IPR013783">
    <property type="entry name" value="Ig-like_fold"/>
</dbReference>
<organism evidence="5 6">
    <name type="scientific">Pilimelia terevasa</name>
    <dbReference type="NCBI Taxonomy" id="53372"/>
    <lineage>
        <taxon>Bacteria</taxon>
        <taxon>Bacillati</taxon>
        <taxon>Actinomycetota</taxon>
        <taxon>Actinomycetes</taxon>
        <taxon>Micromonosporales</taxon>
        <taxon>Micromonosporaceae</taxon>
        <taxon>Pilimelia</taxon>
    </lineage>
</organism>
<gene>
    <name evidence="5" type="ORF">GCM10010124_27410</name>
</gene>
<evidence type="ECO:0000256" key="2">
    <source>
        <dbReference type="ARBA" id="ARBA00023326"/>
    </source>
</evidence>
<dbReference type="EMBL" id="BMQC01000008">
    <property type="protein sequence ID" value="GGK33200.1"/>
    <property type="molecule type" value="Genomic_DNA"/>
</dbReference>
<keyword evidence="2" id="KW-0119">Carbohydrate metabolism</keyword>
<dbReference type="SMART" id="SM00060">
    <property type="entry name" value="FN3"/>
    <property type="match status" value="1"/>
</dbReference>
<keyword evidence="2" id="KW-0624">Polysaccharide degradation</keyword>
<dbReference type="PROSITE" id="PS50853">
    <property type="entry name" value="FN3"/>
    <property type="match status" value="1"/>
</dbReference>
<dbReference type="InterPro" id="IPR044016">
    <property type="entry name" value="Big_13"/>
</dbReference>
<sequence>MGSHILLGKRALALASAAALAVLVGPLPASAALPVVGPVNNVTGYPMYVEDSAGTRLAMCDDPAQGCAMSELPDLGKPMSYPDNYAVENFYFAASATLAGAVNGTFVIALESTYVNEAVVPGQEALFTRIRLDKVDGLQPNQTYTVTHPYGDFTITADGDGQVKRGFHTADVGCFSPTEGDPAADPASCMNDGWKRATNAFAGDQGGAGNAAPFLSWDPAVAPAAPAGHLGDVNVAHKVTGSTLVDATGAPQNYLRISGPGVDTRTDLWNLQGRLAEVNAGNPPTAPNLDDASDTGWSMLDNVTNDNTPTFSGRASGASVDLMEGDTVLGTADVAAGKFSVTVAADKALADGAHVLKVRSGDDSSAPTTVTVDTAAPAAPGAPVATATSNSTARLTWNGVAGAERYTVFRDDVAVANRIAGDIGEGGDASVGGLYGKVSRVQLSATDEAGNTSGRSVARKVGIPGAVKATAAHGSTADKVVNTKVTWTTAVNNSAAVTGYRVTSYENRTGRKITKVVKPNLRYLYFTGLKKNVKYRFVVQAVNKFGTAPASPYSGWATAR</sequence>
<keyword evidence="1" id="KW-0378">Hydrolase</keyword>
<feature type="chain" id="PRO_5035204547" description="Fibronectin type-III domain-containing protein" evidence="3">
    <location>
        <begin position="32"/>
        <end position="560"/>
    </location>
</feature>
<dbReference type="Pfam" id="PF00041">
    <property type="entry name" value="fn3"/>
    <property type="match status" value="1"/>
</dbReference>
<dbReference type="Proteomes" id="UP000662200">
    <property type="component" value="Unassembled WGS sequence"/>
</dbReference>
<comment type="caution">
    <text evidence="5">The sequence shown here is derived from an EMBL/GenBank/DDBJ whole genome shotgun (WGS) entry which is preliminary data.</text>
</comment>
<name>A0A8J3FKG2_9ACTN</name>
<dbReference type="Pfam" id="PF19077">
    <property type="entry name" value="Big_13"/>
    <property type="match status" value="1"/>
</dbReference>
<dbReference type="GO" id="GO:0000272">
    <property type="term" value="P:polysaccharide catabolic process"/>
    <property type="evidence" value="ECO:0007669"/>
    <property type="project" value="UniProtKB-KW"/>
</dbReference>
<evidence type="ECO:0000256" key="1">
    <source>
        <dbReference type="ARBA" id="ARBA00023295"/>
    </source>
</evidence>
<dbReference type="GO" id="GO:0016798">
    <property type="term" value="F:hydrolase activity, acting on glycosyl bonds"/>
    <property type="evidence" value="ECO:0007669"/>
    <property type="project" value="UniProtKB-KW"/>
</dbReference>